<keyword evidence="4 9" id="KW-0269">Exonuclease</keyword>
<keyword evidence="5 9" id="KW-0408">Iron</keyword>
<keyword evidence="2 9" id="KW-0479">Metal-binding</keyword>
<keyword evidence="12" id="KW-1185">Reference proteome</keyword>
<dbReference type="NCBIfam" id="TIGR00372">
    <property type="entry name" value="cas4"/>
    <property type="match status" value="1"/>
</dbReference>
<name>A0A2U1F9D0_9PORP</name>
<keyword evidence="7 9" id="KW-0051">Antiviral defense</keyword>
<dbReference type="InterPro" id="IPR022765">
    <property type="entry name" value="Dna2/Cas4_DUF83"/>
</dbReference>
<evidence type="ECO:0000256" key="7">
    <source>
        <dbReference type="ARBA" id="ARBA00023118"/>
    </source>
</evidence>
<evidence type="ECO:0000259" key="10">
    <source>
        <dbReference type="Pfam" id="PF01930"/>
    </source>
</evidence>
<evidence type="ECO:0000256" key="4">
    <source>
        <dbReference type="ARBA" id="ARBA00022839"/>
    </source>
</evidence>
<keyword evidence="8 9" id="KW-0464">Manganese</keyword>
<protein>
    <recommendedName>
        <fullName evidence="9">CRISPR-associated exonuclease Cas4</fullName>
        <ecNumber evidence="9">3.1.12.1</ecNumber>
    </recommendedName>
</protein>
<dbReference type="PANTHER" id="PTHR37168">
    <property type="entry name" value="CRISPR-ASSOCIATED EXONUCLEASE CAS4"/>
    <property type="match status" value="1"/>
</dbReference>
<evidence type="ECO:0000256" key="5">
    <source>
        <dbReference type="ARBA" id="ARBA00023004"/>
    </source>
</evidence>
<comment type="cofactor">
    <cofactor evidence="9">
        <name>iron-sulfur cluster</name>
        <dbReference type="ChEBI" id="CHEBI:30408"/>
    </cofactor>
</comment>
<sequence length="182" mass="21657">MCAILSYYSIPFIMMVTGTHFNYYQVCHRKLWLFSSGVTMEHTSDLVYEGKLIHETTYPQRSERYEELELDGIKIDFYDARNKVVHEVKKSNKISSAHRMQLLYYLYVLERNGVYGATGVLEYPTLRKREEVVLSEIDRERIRDVEEEIRRIMNQETCPPVLESRICKNCSYYEFCFSGEEI</sequence>
<evidence type="ECO:0000256" key="8">
    <source>
        <dbReference type="ARBA" id="ARBA00023211"/>
    </source>
</evidence>
<organism evidence="11 12">
    <name type="scientific">Porphyromonas loveana</name>
    <dbReference type="NCBI Taxonomy" id="1884669"/>
    <lineage>
        <taxon>Bacteria</taxon>
        <taxon>Pseudomonadati</taxon>
        <taxon>Bacteroidota</taxon>
        <taxon>Bacteroidia</taxon>
        <taxon>Bacteroidales</taxon>
        <taxon>Porphyromonadaceae</taxon>
        <taxon>Porphyromonas</taxon>
    </lineage>
</organism>
<keyword evidence="3 9" id="KW-0378">Hydrolase</keyword>
<comment type="similarity">
    <text evidence="9">Belongs to the CRISPR-associated exonuclease Cas4 family.</text>
</comment>
<evidence type="ECO:0000313" key="12">
    <source>
        <dbReference type="Proteomes" id="UP000245462"/>
    </source>
</evidence>
<evidence type="ECO:0000313" key="11">
    <source>
        <dbReference type="EMBL" id="PVZ08792.1"/>
    </source>
</evidence>
<dbReference type="GO" id="GO:0004527">
    <property type="term" value="F:exonuclease activity"/>
    <property type="evidence" value="ECO:0007669"/>
    <property type="project" value="UniProtKB-KW"/>
</dbReference>
<proteinExistence type="inferred from homology"/>
<comment type="function">
    <text evidence="9">CRISPR (clustered regularly interspaced short palindromic repeat) is an adaptive immune system that provides protection against mobile genetic elements (viruses, transposable elements and conjugative plasmids). CRISPR clusters contain sequences complementary to antecedent mobile elements and target invading nucleic acids. CRISPR clusters are transcribed and processed into CRISPR RNA (crRNA).</text>
</comment>
<feature type="domain" description="DUF83" evidence="10">
    <location>
        <begin position="17"/>
        <end position="177"/>
    </location>
</feature>
<accession>A0A2U1F9D0</accession>
<comment type="cofactor">
    <cofactor evidence="9">
        <name>Mg(2+)</name>
        <dbReference type="ChEBI" id="CHEBI:18420"/>
    </cofactor>
    <cofactor evidence="9">
        <name>Mn(2+)</name>
        <dbReference type="ChEBI" id="CHEBI:29035"/>
    </cofactor>
    <text evidence="9">Mg(2+) or Mn(2+) required for ssDNA cleavage activity.</text>
</comment>
<dbReference type="PANTHER" id="PTHR37168:SF1">
    <property type="entry name" value="CRISPR-ASSOCIATED EXONUCLEASE CAS4"/>
    <property type="match status" value="1"/>
</dbReference>
<evidence type="ECO:0000256" key="2">
    <source>
        <dbReference type="ARBA" id="ARBA00022723"/>
    </source>
</evidence>
<dbReference type="GO" id="GO:0046872">
    <property type="term" value="F:metal ion binding"/>
    <property type="evidence" value="ECO:0007669"/>
    <property type="project" value="UniProtKB-KW"/>
</dbReference>
<dbReference type="InterPro" id="IPR011604">
    <property type="entry name" value="PDDEXK-like_dom_sf"/>
</dbReference>
<evidence type="ECO:0000256" key="3">
    <source>
        <dbReference type="ARBA" id="ARBA00022801"/>
    </source>
</evidence>
<keyword evidence="6 9" id="KW-0411">Iron-sulfur</keyword>
<comment type="caution">
    <text evidence="11">The sequence shown here is derived from an EMBL/GenBank/DDBJ whole genome shotgun (WGS) entry which is preliminary data.</text>
</comment>
<reference evidence="11 12" key="1">
    <citation type="submission" date="2018-04" db="EMBL/GenBank/DDBJ databases">
        <title>Genomic Encyclopedia of Type Strains, Phase IV (KMG-IV): sequencing the most valuable type-strain genomes for metagenomic binning, comparative biology and taxonomic classification.</title>
        <authorList>
            <person name="Goeker M."/>
        </authorList>
    </citation>
    <scope>NUCLEOTIDE SEQUENCE [LARGE SCALE GENOMIC DNA]</scope>
    <source>
        <strain evidence="11 12">DSM 28520</strain>
    </source>
</reference>
<dbReference type="Pfam" id="PF01930">
    <property type="entry name" value="Cas_Cas4"/>
    <property type="match status" value="1"/>
</dbReference>
<dbReference type="EC" id="3.1.12.1" evidence="9"/>
<dbReference type="GO" id="GO:0051536">
    <property type="term" value="F:iron-sulfur cluster binding"/>
    <property type="evidence" value="ECO:0007669"/>
    <property type="project" value="UniProtKB-KW"/>
</dbReference>
<dbReference type="GO" id="GO:0051607">
    <property type="term" value="P:defense response to virus"/>
    <property type="evidence" value="ECO:0007669"/>
    <property type="project" value="UniProtKB-KW"/>
</dbReference>
<evidence type="ECO:0000256" key="1">
    <source>
        <dbReference type="ARBA" id="ARBA00022722"/>
    </source>
</evidence>
<evidence type="ECO:0000256" key="6">
    <source>
        <dbReference type="ARBA" id="ARBA00023014"/>
    </source>
</evidence>
<dbReference type="EMBL" id="QEKY01000011">
    <property type="protein sequence ID" value="PVZ08792.1"/>
    <property type="molecule type" value="Genomic_DNA"/>
</dbReference>
<dbReference type="Gene3D" id="3.90.320.10">
    <property type="match status" value="1"/>
</dbReference>
<dbReference type="Proteomes" id="UP000245462">
    <property type="component" value="Unassembled WGS sequence"/>
</dbReference>
<dbReference type="InterPro" id="IPR013343">
    <property type="entry name" value="CRISPR-assoc_prot_Cas4"/>
</dbReference>
<keyword evidence="1 9" id="KW-0540">Nuclease</keyword>
<evidence type="ECO:0000256" key="9">
    <source>
        <dbReference type="RuleBase" id="RU365022"/>
    </source>
</evidence>
<gene>
    <name evidence="11" type="ORF">C7382_11139</name>
</gene>
<dbReference type="AlphaFoldDB" id="A0A2U1F9D0"/>